<evidence type="ECO:0000313" key="3">
    <source>
        <dbReference type="Proteomes" id="UP000219422"/>
    </source>
</evidence>
<accession>A0A0J9CYF4</accession>
<dbReference type="SUPFAM" id="SSF141488">
    <property type="entry name" value="YdhA-like"/>
    <property type="match status" value="1"/>
</dbReference>
<dbReference type="AlphaFoldDB" id="A0A0J9CYF4"/>
<protein>
    <recommendedName>
        <fullName evidence="4">C-type lysozyme inhibitor domain-containing protein</fullName>
    </recommendedName>
</protein>
<dbReference type="EMBL" id="CP023741">
    <property type="protein sequence ID" value="ATI80886.1"/>
    <property type="molecule type" value="Genomic_DNA"/>
</dbReference>
<evidence type="ECO:0008006" key="4">
    <source>
        <dbReference type="Google" id="ProtNLM"/>
    </source>
</evidence>
<gene>
    <name evidence="2" type="ORF">A6768_13460</name>
</gene>
<proteinExistence type="predicted"/>
<dbReference type="KEGG" id="sya:A6768_13460"/>
<dbReference type="Proteomes" id="UP000219422">
    <property type="component" value="Chromosome"/>
</dbReference>
<sequence length="114" mass="12213">MCMDRSLTASLFKSCVAAMAIFIAAAPLTAHASQNERMSFRCDRGRSFQAALGKDHVVVTIGARRLILQSQPSSLGRRYEAPGSVLIIDGDLSALVIDDDLGFRNCRVSSPALG</sequence>
<keyword evidence="1" id="KW-0732">Signal</keyword>
<feature type="chain" id="PRO_5030009393" description="C-type lysozyme inhibitor domain-containing protein" evidence="1">
    <location>
        <begin position="33"/>
        <end position="114"/>
    </location>
</feature>
<dbReference type="Gene3D" id="2.40.128.200">
    <property type="match status" value="1"/>
</dbReference>
<name>A0A0J9CYF4_SPHYA</name>
<reference evidence="2 3" key="1">
    <citation type="submission" date="2017-10" db="EMBL/GenBank/DDBJ databases">
        <title>Sphingobium yanoikuyae S72.</title>
        <authorList>
            <person name="Sanchez E."/>
            <person name="Bustos P."/>
            <person name="Mendoza P."/>
            <person name="Guo X."/>
            <person name="Mendoza A."/>
        </authorList>
    </citation>
    <scope>NUCLEOTIDE SEQUENCE [LARGE SCALE GENOMIC DNA]</scope>
    <source>
        <strain evidence="2 3">S72</strain>
    </source>
</reference>
<evidence type="ECO:0000256" key="1">
    <source>
        <dbReference type="SAM" id="SignalP"/>
    </source>
</evidence>
<organism evidence="2 3">
    <name type="scientific">Sphingobium yanoikuyae</name>
    <name type="common">Sphingomonas yanoikuyae</name>
    <dbReference type="NCBI Taxonomy" id="13690"/>
    <lineage>
        <taxon>Bacteria</taxon>
        <taxon>Pseudomonadati</taxon>
        <taxon>Pseudomonadota</taxon>
        <taxon>Alphaproteobacteria</taxon>
        <taxon>Sphingomonadales</taxon>
        <taxon>Sphingomonadaceae</taxon>
        <taxon>Sphingobium</taxon>
    </lineage>
</organism>
<feature type="signal peptide" evidence="1">
    <location>
        <begin position="1"/>
        <end position="32"/>
    </location>
</feature>
<dbReference type="InterPro" id="IPR036328">
    <property type="entry name" value="MliC_sf"/>
</dbReference>
<evidence type="ECO:0000313" key="2">
    <source>
        <dbReference type="EMBL" id="ATI80886.1"/>
    </source>
</evidence>